<dbReference type="eggNOG" id="ENOG502Z82H">
    <property type="taxonomic scope" value="Bacteria"/>
</dbReference>
<keyword evidence="3" id="KW-1185">Reference proteome</keyword>
<dbReference type="HOGENOM" id="CLU_048230_1_0_6"/>
<organism evidence="2 3">
    <name type="scientific">Azotobacter vinelandii (strain DJ / ATCC BAA-1303)</name>
    <dbReference type="NCBI Taxonomy" id="322710"/>
    <lineage>
        <taxon>Bacteria</taxon>
        <taxon>Pseudomonadati</taxon>
        <taxon>Pseudomonadota</taxon>
        <taxon>Gammaproteobacteria</taxon>
        <taxon>Pseudomonadales</taxon>
        <taxon>Pseudomonadaceae</taxon>
        <taxon>Azotobacter</taxon>
    </lineage>
</organism>
<evidence type="ECO:0000313" key="3">
    <source>
        <dbReference type="Proteomes" id="UP000002424"/>
    </source>
</evidence>
<protein>
    <recommendedName>
        <fullName evidence="4">DUF1615 domain-containing protein</fullName>
    </recommendedName>
</protein>
<dbReference type="Pfam" id="PF07759">
    <property type="entry name" value="DUF1615"/>
    <property type="match status" value="1"/>
</dbReference>
<dbReference type="EMBL" id="CP001157">
    <property type="protein sequence ID" value="ACO76603.1"/>
    <property type="molecule type" value="Genomic_DNA"/>
</dbReference>
<evidence type="ECO:0000313" key="2">
    <source>
        <dbReference type="EMBL" id="ACO76603.1"/>
    </source>
</evidence>
<gene>
    <name evidence="2" type="ordered locus">Avin_03430</name>
</gene>
<dbReference type="InterPro" id="IPR011673">
    <property type="entry name" value="DUF1615"/>
</dbReference>
<accession>C1DIA6</accession>
<dbReference type="OrthoDB" id="596976at2"/>
<dbReference type="KEGG" id="avn:Avin_03430"/>
<reference evidence="2 3" key="1">
    <citation type="journal article" date="2009" name="J. Bacteriol.">
        <title>Genome sequence of Azotobacter vinelandii, an obligate aerobe specialized to support diverse anaerobic metabolic processes.</title>
        <authorList>
            <person name="Setubal J.C."/>
            <person name="dos Santos P."/>
            <person name="Goldman B.S."/>
            <person name="Ertesvag H."/>
            <person name="Espin G."/>
            <person name="Rubio L.M."/>
            <person name="Valla S."/>
            <person name="Almeida N.F."/>
            <person name="Balasubramanian D."/>
            <person name="Cromes L."/>
            <person name="Curatti L."/>
            <person name="Du Z."/>
            <person name="Godsy E."/>
            <person name="Goodner B."/>
            <person name="Hellner-Burris K."/>
            <person name="Hernandez J.A."/>
            <person name="Houmiel K."/>
            <person name="Imperial J."/>
            <person name="Kennedy C."/>
            <person name="Larson T.J."/>
            <person name="Latreille P."/>
            <person name="Ligon L.S."/>
            <person name="Lu J."/>
            <person name="Maerk M."/>
            <person name="Miller N.M."/>
            <person name="Norton S."/>
            <person name="O'Carroll I.P."/>
            <person name="Paulsen I."/>
            <person name="Raulfs E.C."/>
            <person name="Roemer R."/>
            <person name="Rosser J."/>
            <person name="Segura D."/>
            <person name="Slater S."/>
            <person name="Stricklin S.L."/>
            <person name="Studholme D.J."/>
            <person name="Sun J."/>
            <person name="Viana C.J."/>
            <person name="Wallin E."/>
            <person name="Wang B."/>
            <person name="Wheeler C."/>
            <person name="Zhu H."/>
            <person name="Dean D.R."/>
            <person name="Dixon R."/>
            <person name="Wood D."/>
        </authorList>
    </citation>
    <scope>NUCLEOTIDE SEQUENCE [LARGE SCALE GENOMIC DNA]</scope>
    <source>
        <strain evidence="3">DJ / ATCC BAA-1303</strain>
    </source>
</reference>
<dbReference type="Proteomes" id="UP000002424">
    <property type="component" value="Chromosome"/>
</dbReference>
<feature type="region of interest" description="Disordered" evidence="1">
    <location>
        <begin position="1"/>
        <end position="29"/>
    </location>
</feature>
<evidence type="ECO:0008006" key="4">
    <source>
        <dbReference type="Google" id="ProtNLM"/>
    </source>
</evidence>
<name>C1DIA6_AZOVD</name>
<proteinExistence type="predicted"/>
<dbReference type="AlphaFoldDB" id="C1DIA6"/>
<dbReference type="EnsemblBacteria" id="ACO76603">
    <property type="protein sequence ID" value="ACO76603"/>
    <property type="gene ID" value="Avin_03430"/>
</dbReference>
<dbReference type="STRING" id="322710.Avin_03430"/>
<sequence>MPKPQQPRNRKNMNPKCPIQPATAGTAMPEPRRRAAGALGLALLLALAGCVTQRPEEPRPAEVRARIVRLMPAGIADREGWATDIYAAFAAQDISPSAGNLCAVLAVTEQESTFQVDPAVPGLARIARKEIDRRAAQSHIPEFLLRAALGLDSSNGKTYSERLGAVRTEKELSAIFEDFIGMVPLGRQLFGSLNPVHTGGPMQVSIAFAESRARDYPYPPEGSIRHEVFSRRGGLYFGIAHLLGYPANYERPLYRFADFNAGWYASRNAAFQNAVSRASGIPLELDGDLIRHGSFAPGATELAVRSLGRKLDMGNSAIRHALERGDRLDFEDTELYERVFALAERIERQPLPRAVLPGIKLQSPKITRDLTTAWFAKRVDERHRRCMARATGGKGK</sequence>
<evidence type="ECO:0000256" key="1">
    <source>
        <dbReference type="SAM" id="MobiDB-lite"/>
    </source>
</evidence>